<feature type="domain" description="Beta-lactamase-related" evidence="2">
    <location>
        <begin position="21"/>
        <end position="365"/>
    </location>
</feature>
<dbReference type="AlphaFoldDB" id="U4KYZ0"/>
<dbReference type="SUPFAM" id="SSF56601">
    <property type="entry name" value="beta-lactamase/transpeptidase-like"/>
    <property type="match status" value="1"/>
</dbReference>
<dbReference type="PANTHER" id="PTHR46825:SF14">
    <property type="entry name" value="BETA-LACTAMASE-RELATED DOMAIN-CONTAINING PROTEIN"/>
    <property type="match status" value="1"/>
</dbReference>
<dbReference type="InterPro" id="IPR050491">
    <property type="entry name" value="AmpC-like"/>
</dbReference>
<dbReference type="Gene3D" id="3.40.710.10">
    <property type="entry name" value="DD-peptidase/beta-lactamase superfamily"/>
    <property type="match status" value="1"/>
</dbReference>
<proteinExistence type="inferred from homology"/>
<dbReference type="GO" id="GO:0004180">
    <property type="term" value="F:carboxypeptidase activity"/>
    <property type="evidence" value="ECO:0007669"/>
    <property type="project" value="UniProtKB-KW"/>
</dbReference>
<evidence type="ECO:0000259" key="3">
    <source>
        <dbReference type="Pfam" id="PF11954"/>
    </source>
</evidence>
<gene>
    <name evidence="4" type="ORF">PCON_07239</name>
</gene>
<dbReference type="OrthoDB" id="5946976at2759"/>
<evidence type="ECO:0000313" key="4">
    <source>
        <dbReference type="EMBL" id="CCX07650.1"/>
    </source>
</evidence>
<keyword evidence="4" id="KW-0645">Protease</keyword>
<dbReference type="InterPro" id="IPR001466">
    <property type="entry name" value="Beta-lactam-related"/>
</dbReference>
<dbReference type="Pfam" id="PF00144">
    <property type="entry name" value="Beta-lactamase"/>
    <property type="match status" value="1"/>
</dbReference>
<evidence type="ECO:0000256" key="1">
    <source>
        <dbReference type="ARBA" id="ARBA00038215"/>
    </source>
</evidence>
<evidence type="ECO:0000259" key="2">
    <source>
        <dbReference type="Pfam" id="PF00144"/>
    </source>
</evidence>
<dbReference type="Pfam" id="PF11954">
    <property type="entry name" value="DUF3471"/>
    <property type="match status" value="1"/>
</dbReference>
<dbReference type="PANTHER" id="PTHR46825">
    <property type="entry name" value="D-ALANYL-D-ALANINE-CARBOXYPEPTIDASE/ENDOPEPTIDASE AMPH"/>
    <property type="match status" value="1"/>
</dbReference>
<reference evidence="4 5" key="1">
    <citation type="journal article" date="2013" name="PLoS Genet.">
        <title>The genome and development-dependent transcriptomes of Pyronema confluens: a window into fungal evolution.</title>
        <authorList>
            <person name="Traeger S."/>
            <person name="Altegoer F."/>
            <person name="Freitag M."/>
            <person name="Gabaldon T."/>
            <person name="Kempken F."/>
            <person name="Kumar A."/>
            <person name="Marcet-Houben M."/>
            <person name="Poggeler S."/>
            <person name="Stajich J.E."/>
            <person name="Nowrousian M."/>
        </authorList>
    </citation>
    <scope>NUCLEOTIDE SEQUENCE [LARGE SCALE GENOMIC DNA]</scope>
    <source>
        <strain evidence="5">CBS 100304</strain>
        <tissue evidence="4">Vegetative mycelium</tissue>
    </source>
</reference>
<sequence>MRVGTLEALGPLIVQICKIAGTPGMSLGVLHDGEIHQAHFGFRDIASGLPPDETTTYVIGSLTKAVTAAMVGILVEDGKLDWTTQLHSILPEYTRDDKDPAINITIEDILSHRTGLPGYDSLWLGSNNNPVLKRSDAVPILGYLPVAKPLRTEFIYNNMAYEVAGQVIEKVSGIKYTDFLREHIVEPLAMLDTVYTEAPIDPKTASKAYSTLRDGSAHEIPRPLVGEDILMGAAGGIRSSITDLLILYENMMHAGNIEFDGGDELPGNPFKQLRKLWKGMISIPCESIRECSYAMGWVRTELPTMMGCTGPEGMPGICPPMIGKGLPSRLALIHQGSVQGSVAFVALFPESTTAIVVMANSVGLTDAVRLVGQLLIETTFENGIEGAEYLEYAKKTAENGATYLEEVQRELKEGKSIDKPPNPLKAYVGRYYNAIGNYWIEVVVKDDALKLSFMGSEEEESFDLEPYQGDAFFWITSHDQEAKKARSTTFGKDHYILKFGCKRRSLMIGTVDMGCVSWKHDSAVDGEGETFRKTKGRSGSRIYRPVELGQDL</sequence>
<keyword evidence="4" id="KW-0378">Hydrolase</keyword>
<dbReference type="Gene3D" id="2.40.128.600">
    <property type="match status" value="1"/>
</dbReference>
<dbReference type="OMA" id="WWMPYDE"/>
<keyword evidence="5" id="KW-1185">Reference proteome</keyword>
<protein>
    <submittedName>
        <fullName evidence="4">Similar to D-alanyl-D-alanine carboxypeptidase acc. no. P15555</fullName>
    </submittedName>
</protein>
<evidence type="ECO:0000313" key="5">
    <source>
        <dbReference type="Proteomes" id="UP000018144"/>
    </source>
</evidence>
<accession>U4KYZ0</accession>
<dbReference type="Proteomes" id="UP000018144">
    <property type="component" value="Unassembled WGS sequence"/>
</dbReference>
<feature type="domain" description="Peptidase S12 Pab87-related C-terminal" evidence="3">
    <location>
        <begin position="418"/>
        <end position="484"/>
    </location>
</feature>
<dbReference type="eggNOG" id="ENOG502QQBX">
    <property type="taxonomic scope" value="Eukaryota"/>
</dbReference>
<name>U4KYZ0_PYROM</name>
<comment type="similarity">
    <text evidence="1">Belongs to the peptidase S12 family.</text>
</comment>
<dbReference type="EMBL" id="HF935360">
    <property type="protein sequence ID" value="CCX07650.1"/>
    <property type="molecule type" value="Genomic_DNA"/>
</dbReference>
<organism evidence="4 5">
    <name type="scientific">Pyronema omphalodes (strain CBS 100304)</name>
    <name type="common">Pyronema confluens</name>
    <dbReference type="NCBI Taxonomy" id="1076935"/>
    <lineage>
        <taxon>Eukaryota</taxon>
        <taxon>Fungi</taxon>
        <taxon>Dikarya</taxon>
        <taxon>Ascomycota</taxon>
        <taxon>Pezizomycotina</taxon>
        <taxon>Pezizomycetes</taxon>
        <taxon>Pezizales</taxon>
        <taxon>Pyronemataceae</taxon>
        <taxon>Pyronema</taxon>
    </lineage>
</organism>
<dbReference type="InterPro" id="IPR012338">
    <property type="entry name" value="Beta-lactam/transpept-like"/>
</dbReference>
<dbReference type="STRING" id="1076935.U4KYZ0"/>
<keyword evidence="4" id="KW-0121">Carboxypeptidase</keyword>
<dbReference type="InterPro" id="IPR021860">
    <property type="entry name" value="Peptidase_S12_Pab87-rel_C"/>
</dbReference>